<organism evidence="1 2">
    <name type="scientific">Serratia plymuthica S13</name>
    <dbReference type="NCBI Taxonomy" id="1348660"/>
    <lineage>
        <taxon>Bacteria</taxon>
        <taxon>Pseudomonadati</taxon>
        <taxon>Pseudomonadota</taxon>
        <taxon>Gammaproteobacteria</taxon>
        <taxon>Enterobacterales</taxon>
        <taxon>Yersiniaceae</taxon>
        <taxon>Serratia</taxon>
    </lineage>
</organism>
<proteinExistence type="predicted"/>
<evidence type="ECO:0000313" key="1">
    <source>
        <dbReference type="EMBL" id="AGP46943.1"/>
    </source>
</evidence>
<sequence>MLKTDLQKEKVCGNAHIWQLRLKSYQKVNID</sequence>
<dbReference type="KEGG" id="sry:M621_09225"/>
<reference evidence="1 2" key="1">
    <citation type="journal article" date="2013" name="Genome Announc.">
        <title>Genome Sequence of Serratia plymuthica Strain S13, an Endophyte with Germination- and Plant-Growth-Promoting Activity from the Flower of Styrian Oil Pumpkin.</title>
        <authorList>
            <person name="Muller H."/>
            <person name="Furnkranz M."/>
            <person name="Grube M."/>
            <person name="Berg G."/>
        </authorList>
    </citation>
    <scope>NUCLEOTIDE SEQUENCE [LARGE SCALE GENOMIC DNA]</scope>
    <source>
        <strain evidence="1">S13</strain>
    </source>
</reference>
<protein>
    <submittedName>
        <fullName evidence="1">Uncharacterized protein</fullName>
    </submittedName>
</protein>
<evidence type="ECO:0000313" key="2">
    <source>
        <dbReference type="Proteomes" id="UP000014900"/>
    </source>
</evidence>
<dbReference type="Proteomes" id="UP000014900">
    <property type="component" value="Chromosome"/>
</dbReference>
<dbReference type="AlphaFoldDB" id="S4YVM5"/>
<dbReference type="HOGENOM" id="CLU_3398398_0_0_6"/>
<dbReference type="EMBL" id="CP006566">
    <property type="protein sequence ID" value="AGP46943.1"/>
    <property type="molecule type" value="Genomic_DNA"/>
</dbReference>
<name>S4YVM5_SERPL</name>
<gene>
    <name evidence="1" type="ORF">M621_09225</name>
</gene>
<accession>S4YVM5</accession>